<accession>A0A6L2K107</accession>
<dbReference type="GO" id="GO:0003964">
    <property type="term" value="F:RNA-directed DNA polymerase activity"/>
    <property type="evidence" value="ECO:0007669"/>
    <property type="project" value="UniProtKB-KW"/>
</dbReference>
<protein>
    <submittedName>
        <fullName evidence="3">Reverse transcriptase zinc-binding domain-containing protein</fullName>
    </submittedName>
</protein>
<comment type="caution">
    <text evidence="3">The sequence shown here is derived from an EMBL/GenBank/DDBJ whole genome shotgun (WGS) entry which is preliminary data.</text>
</comment>
<reference evidence="3" key="1">
    <citation type="journal article" date="2019" name="Sci. Rep.">
        <title>Draft genome of Tanacetum cinerariifolium, the natural source of mosquito coil.</title>
        <authorList>
            <person name="Yamashiro T."/>
            <person name="Shiraishi A."/>
            <person name="Satake H."/>
            <person name="Nakayama K."/>
        </authorList>
    </citation>
    <scope>NUCLEOTIDE SEQUENCE</scope>
</reference>
<dbReference type="AlphaFoldDB" id="A0A6L2K107"/>
<feature type="domain" description="Retroviral polymerase SH3-like" evidence="2">
    <location>
        <begin position="242"/>
        <end position="298"/>
    </location>
</feature>
<keyword evidence="3" id="KW-0548">Nucleotidyltransferase</keyword>
<evidence type="ECO:0000259" key="1">
    <source>
        <dbReference type="Pfam" id="PF13966"/>
    </source>
</evidence>
<organism evidence="3">
    <name type="scientific">Tanacetum cinerariifolium</name>
    <name type="common">Dalmatian daisy</name>
    <name type="synonym">Chrysanthemum cinerariifolium</name>
    <dbReference type="NCBI Taxonomy" id="118510"/>
    <lineage>
        <taxon>Eukaryota</taxon>
        <taxon>Viridiplantae</taxon>
        <taxon>Streptophyta</taxon>
        <taxon>Embryophyta</taxon>
        <taxon>Tracheophyta</taxon>
        <taxon>Spermatophyta</taxon>
        <taxon>Magnoliopsida</taxon>
        <taxon>eudicotyledons</taxon>
        <taxon>Gunneridae</taxon>
        <taxon>Pentapetalae</taxon>
        <taxon>asterids</taxon>
        <taxon>campanulids</taxon>
        <taxon>Asterales</taxon>
        <taxon>Asteraceae</taxon>
        <taxon>Asteroideae</taxon>
        <taxon>Anthemideae</taxon>
        <taxon>Anthemidinae</taxon>
        <taxon>Tanacetum</taxon>
    </lineage>
</organism>
<name>A0A6L2K107_TANCI</name>
<keyword evidence="3" id="KW-0808">Transferase</keyword>
<dbReference type="EMBL" id="BKCJ010001606">
    <property type="protein sequence ID" value="GEU42709.1"/>
    <property type="molecule type" value="Genomic_DNA"/>
</dbReference>
<dbReference type="Pfam" id="PF25597">
    <property type="entry name" value="SH3_retrovirus"/>
    <property type="match status" value="1"/>
</dbReference>
<keyword evidence="3" id="KW-0695">RNA-directed DNA polymerase</keyword>
<feature type="domain" description="Reverse transcriptase zinc-binding" evidence="1">
    <location>
        <begin position="2"/>
        <end position="48"/>
    </location>
</feature>
<gene>
    <name evidence="3" type="ORF">Tci_014687</name>
</gene>
<evidence type="ECO:0000259" key="2">
    <source>
        <dbReference type="Pfam" id="PF25597"/>
    </source>
</evidence>
<dbReference type="PANTHER" id="PTHR33116">
    <property type="entry name" value="REVERSE TRANSCRIPTASE ZINC-BINDING DOMAIN-CONTAINING PROTEIN-RELATED-RELATED"/>
    <property type="match status" value="1"/>
</dbReference>
<sequence length="363" mass="41619">MKKRLKTQDVLSSWEVSGDLAIVCPLCETQPDSHEHLFFDCPFSQQVWSRVKRVTGLLRSGSSLDSIISILLPIAKRKSSKSCIGKLVFAAAAYYVWQERNFRLFKNSKSSIQEVVDCIMSSVRLKLLSCRFKKSKDVVMFAWLWELPMSMLKLSHLNFGTINDLTKHDLVDGLSKFKYEKDHICSACERGKSKKSSHPPKLVLSTHSKLELLHMDLCRPMRVASINGKKKPNVEYFHMFGSLCYPTSDRDDLGKMKPKANISIFIGYSKTSRGFQIYNRRAKKIMETIHVKFDDLTAMASEHDSSEPTFQRFINDLSPDSMNTPSKEVLDNLFGPIYDEYFEKKSSDMPIHSAARQDHNHKD</sequence>
<dbReference type="PANTHER" id="PTHR33116:SF76">
    <property type="entry name" value="DUF4283 DOMAIN-CONTAINING PROTEIN"/>
    <property type="match status" value="1"/>
</dbReference>
<dbReference type="InterPro" id="IPR026960">
    <property type="entry name" value="RVT-Znf"/>
</dbReference>
<dbReference type="Pfam" id="PF13966">
    <property type="entry name" value="zf-RVT"/>
    <property type="match status" value="1"/>
</dbReference>
<evidence type="ECO:0000313" key="3">
    <source>
        <dbReference type="EMBL" id="GEU42709.1"/>
    </source>
</evidence>
<proteinExistence type="predicted"/>
<dbReference type="InterPro" id="IPR057670">
    <property type="entry name" value="SH3_retrovirus"/>
</dbReference>